<organism evidence="1 2">
    <name type="scientific">Microcystis aeruginosa 11-30S32</name>
    <dbReference type="NCBI Taxonomy" id="2358142"/>
    <lineage>
        <taxon>Bacteria</taxon>
        <taxon>Bacillati</taxon>
        <taxon>Cyanobacteriota</taxon>
        <taxon>Cyanophyceae</taxon>
        <taxon>Oscillatoriophycideae</taxon>
        <taxon>Chroococcales</taxon>
        <taxon>Microcystaceae</taxon>
        <taxon>Microcystis</taxon>
    </lineage>
</organism>
<gene>
    <name evidence="1" type="ORF">MAE30S32_19120</name>
</gene>
<dbReference type="EMBL" id="BHVU01000095">
    <property type="protein sequence ID" value="GCA93260.1"/>
    <property type="molecule type" value="Genomic_DNA"/>
</dbReference>
<name>A0A510PHT2_MICAE</name>
<protein>
    <submittedName>
        <fullName evidence="1">Uncharacterized protein</fullName>
    </submittedName>
</protein>
<evidence type="ECO:0000313" key="2">
    <source>
        <dbReference type="Proteomes" id="UP000321223"/>
    </source>
</evidence>
<comment type="caution">
    <text evidence="1">The sequence shown here is derived from an EMBL/GenBank/DDBJ whole genome shotgun (WGS) entry which is preliminary data.</text>
</comment>
<reference evidence="1 2" key="1">
    <citation type="journal article" date="2019" name="Appl. Environ. Microbiol.">
        <title>Co-occurrence of broad and narrow host-range viruses infecting the toxic bloom-forming cyanobacterium Microcystis aeruginosa.</title>
        <authorList>
            <person name="Morimoto D."/>
            <person name="Tominaga K."/>
            <person name="Nishimura Y."/>
            <person name="Yoshida N."/>
            <person name="Kimura S."/>
            <person name="Sako Y."/>
            <person name="Yoshida T."/>
        </authorList>
    </citation>
    <scope>NUCLEOTIDE SEQUENCE [LARGE SCALE GENOMIC DNA]</scope>
    <source>
        <strain evidence="1 2">11-30S32</strain>
    </source>
</reference>
<dbReference type="Proteomes" id="UP000321223">
    <property type="component" value="Unassembled WGS sequence"/>
</dbReference>
<accession>A0A510PHT2</accession>
<dbReference type="AlphaFoldDB" id="A0A510PHT2"/>
<sequence length="65" mass="7191">MFGKIRTCNRVARVITVNNGFLKIEIVEPTGNIVKASICITIFVDETIVFDVKANMIESIGYGID</sequence>
<evidence type="ECO:0000313" key="1">
    <source>
        <dbReference type="EMBL" id="GCA93260.1"/>
    </source>
</evidence>
<proteinExistence type="predicted"/>